<dbReference type="STRING" id="490629.SAMN05216266_117110"/>
<sequence length="391" mass="40862">MSRSVQPKNVQLRERSSLREFDYEIPTRIVGGPNVIARLPAELDRYGVRSPLVITDAGIRSAGVLDVVLAALPGGRDSVAVFDAIESDPTTDSVDAAARMIHDGGHDVVVALGGGSPLDAAKAAAAVAISGRPALDLVGPEKVDVAPLTVFAVPTTAGTGSEVTRFCVLNDPASQRKVSISSMRVTPRLALLDPELTTGLPAGITAATGFDALAHAVESYGSVWNNPISEGHARHAVTLIGTHLRDAVHDPTNRQARMGMLAASCIAELAANSTRLGLAHALAVPLGAAHKIPHGVAVAHMLPEMCTFNERAEPGRYAELARCLAPGADRLADAVRTLRSDVGLTTRLRDWGVGEADFKPIVEIALGSDNTQANPRIAGESELTDLLRAAL</sequence>
<dbReference type="Pfam" id="PF25137">
    <property type="entry name" value="ADH_Fe_C"/>
    <property type="match status" value="1"/>
</dbReference>
<dbReference type="FunFam" id="3.40.50.1970:FF:000003">
    <property type="entry name" value="Alcohol dehydrogenase, iron-containing"/>
    <property type="match status" value="1"/>
</dbReference>
<gene>
    <name evidence="6" type="ORF">SAMN05216266_117110</name>
</gene>
<dbReference type="InterPro" id="IPR018211">
    <property type="entry name" value="ADH_Fe_CS"/>
</dbReference>
<dbReference type="Gene3D" id="3.40.50.1970">
    <property type="match status" value="1"/>
</dbReference>
<dbReference type="Gene3D" id="1.20.1090.10">
    <property type="entry name" value="Dehydroquinate synthase-like - alpha domain"/>
    <property type="match status" value="1"/>
</dbReference>
<proteinExistence type="inferred from homology"/>
<dbReference type="PANTHER" id="PTHR11496">
    <property type="entry name" value="ALCOHOL DEHYDROGENASE"/>
    <property type="match status" value="1"/>
</dbReference>
<protein>
    <submittedName>
        <fullName evidence="6">Alcohol dehydrogenase</fullName>
    </submittedName>
</protein>
<keyword evidence="2" id="KW-0560">Oxidoreductase</keyword>
<dbReference type="GO" id="GO:0046872">
    <property type="term" value="F:metal ion binding"/>
    <property type="evidence" value="ECO:0007669"/>
    <property type="project" value="InterPro"/>
</dbReference>
<dbReference type="Pfam" id="PF00465">
    <property type="entry name" value="Fe-ADH"/>
    <property type="match status" value="1"/>
</dbReference>
<evidence type="ECO:0000256" key="3">
    <source>
        <dbReference type="ARBA" id="ARBA00023027"/>
    </source>
</evidence>
<feature type="domain" description="Alcohol dehydrogenase iron-type/glycerol dehydrogenase GldA" evidence="4">
    <location>
        <begin position="26"/>
        <end position="194"/>
    </location>
</feature>
<reference evidence="7" key="1">
    <citation type="submission" date="2016-10" db="EMBL/GenBank/DDBJ databases">
        <authorList>
            <person name="Varghese N."/>
            <person name="Submissions S."/>
        </authorList>
    </citation>
    <scope>NUCLEOTIDE SEQUENCE [LARGE SCALE GENOMIC DNA]</scope>
    <source>
        <strain evidence="7">CGMCC 4.3568</strain>
    </source>
</reference>
<dbReference type="GO" id="GO:0004022">
    <property type="term" value="F:alcohol dehydrogenase (NAD+) activity"/>
    <property type="evidence" value="ECO:0007669"/>
    <property type="project" value="TreeGrafter"/>
</dbReference>
<evidence type="ECO:0000256" key="1">
    <source>
        <dbReference type="ARBA" id="ARBA00007358"/>
    </source>
</evidence>
<evidence type="ECO:0000256" key="2">
    <source>
        <dbReference type="ARBA" id="ARBA00023002"/>
    </source>
</evidence>
<comment type="similarity">
    <text evidence="1">Belongs to the iron-containing alcohol dehydrogenase family.</text>
</comment>
<dbReference type="InterPro" id="IPR001670">
    <property type="entry name" value="ADH_Fe/GldA"/>
</dbReference>
<evidence type="ECO:0000259" key="5">
    <source>
        <dbReference type="Pfam" id="PF25137"/>
    </source>
</evidence>
<accession>A0A1I1BVF1</accession>
<dbReference type="InterPro" id="IPR056798">
    <property type="entry name" value="ADH_Fe_C"/>
</dbReference>
<dbReference type="EMBL" id="FOKG01000017">
    <property type="protein sequence ID" value="SFB53812.1"/>
    <property type="molecule type" value="Genomic_DNA"/>
</dbReference>
<evidence type="ECO:0000259" key="4">
    <source>
        <dbReference type="Pfam" id="PF00465"/>
    </source>
</evidence>
<organism evidence="6 7">
    <name type="scientific">Amycolatopsis marina</name>
    <dbReference type="NCBI Taxonomy" id="490629"/>
    <lineage>
        <taxon>Bacteria</taxon>
        <taxon>Bacillati</taxon>
        <taxon>Actinomycetota</taxon>
        <taxon>Actinomycetes</taxon>
        <taxon>Pseudonocardiales</taxon>
        <taxon>Pseudonocardiaceae</taxon>
        <taxon>Amycolatopsis</taxon>
    </lineage>
</organism>
<dbReference type="Proteomes" id="UP000243799">
    <property type="component" value="Unassembled WGS sequence"/>
</dbReference>
<dbReference type="PANTHER" id="PTHR11496:SF102">
    <property type="entry name" value="ALCOHOL DEHYDROGENASE 4"/>
    <property type="match status" value="1"/>
</dbReference>
<name>A0A1I1BVF1_9PSEU</name>
<dbReference type="InterPro" id="IPR039697">
    <property type="entry name" value="Alcohol_dehydrogenase_Fe"/>
</dbReference>
<dbReference type="PROSITE" id="PS00913">
    <property type="entry name" value="ADH_IRON_1"/>
    <property type="match status" value="1"/>
</dbReference>
<dbReference type="CDD" id="cd08551">
    <property type="entry name" value="Fe-ADH"/>
    <property type="match status" value="1"/>
</dbReference>
<keyword evidence="3" id="KW-0520">NAD</keyword>
<dbReference type="AlphaFoldDB" id="A0A1I1BVF1"/>
<evidence type="ECO:0000313" key="7">
    <source>
        <dbReference type="Proteomes" id="UP000243799"/>
    </source>
</evidence>
<keyword evidence="7" id="KW-1185">Reference proteome</keyword>
<evidence type="ECO:0000313" key="6">
    <source>
        <dbReference type="EMBL" id="SFB53812.1"/>
    </source>
</evidence>
<dbReference type="SUPFAM" id="SSF56796">
    <property type="entry name" value="Dehydroquinate synthase-like"/>
    <property type="match status" value="1"/>
</dbReference>
<feature type="domain" description="Fe-containing alcohol dehydrogenase-like C-terminal" evidence="5">
    <location>
        <begin position="205"/>
        <end position="391"/>
    </location>
</feature>
<dbReference type="RefSeq" id="WP_177242774.1">
    <property type="nucleotide sequence ID" value="NZ_FOKG01000017.1"/>
</dbReference>